<dbReference type="RefSeq" id="WP_087640919.1">
    <property type="nucleotide sequence ID" value="NZ_CP147246.1"/>
</dbReference>
<dbReference type="EMBL" id="NIBQ01000002">
    <property type="protein sequence ID" value="OUZ33106.1"/>
    <property type="molecule type" value="Genomic_DNA"/>
</dbReference>
<dbReference type="AlphaFoldDB" id="A0A200J7A9"/>
<sequence length="75" mass="8170">MKKNLIELWGDLVDLKDLILAIVICSVTTMGSFFLAPAGDTTKQLFFGLGGAVLGFVISTVLIKPKRTVIEEEEN</sequence>
<feature type="transmembrane region" description="Helical" evidence="1">
    <location>
        <begin position="45"/>
        <end position="63"/>
    </location>
</feature>
<reference evidence="3" key="3">
    <citation type="submission" date="2024-03" db="EMBL/GenBank/DDBJ databases">
        <title>The Genome Sequence of Enterococcus sp. DIV0238c.</title>
        <authorList>
            <consortium name="The Broad Institute Genomics Platform"/>
            <consortium name="The Broad Institute Microbial Omics Core"/>
            <consortium name="The Broad Institute Genomic Center for Infectious Diseases"/>
            <person name="Earl A."/>
            <person name="Manson A."/>
            <person name="Gilmore M."/>
            <person name="Schwartman J."/>
            <person name="Shea T."/>
            <person name="Abouelleil A."/>
            <person name="Cao P."/>
            <person name="Chapman S."/>
            <person name="Cusick C."/>
            <person name="Young S."/>
            <person name="Neafsey D."/>
            <person name="Nusbaum C."/>
            <person name="Birren B."/>
        </authorList>
    </citation>
    <scope>NUCLEOTIDE SEQUENCE</scope>
    <source>
        <strain evidence="3">9D6_DIV0238</strain>
    </source>
</reference>
<gene>
    <name evidence="3" type="ORF">A5889_001264</name>
    <name evidence="2" type="ORF">A5889_001815</name>
</gene>
<protein>
    <submittedName>
        <fullName evidence="2">Uncharacterized protein</fullName>
    </submittedName>
</protein>
<dbReference type="EMBL" id="CP147246">
    <property type="protein sequence ID" value="WYJ93762.1"/>
    <property type="molecule type" value="Genomic_DNA"/>
</dbReference>
<evidence type="ECO:0000256" key="1">
    <source>
        <dbReference type="SAM" id="Phobius"/>
    </source>
</evidence>
<keyword evidence="4" id="KW-1185">Reference proteome</keyword>
<evidence type="ECO:0000313" key="2">
    <source>
        <dbReference type="EMBL" id="OUZ33106.1"/>
    </source>
</evidence>
<evidence type="ECO:0000313" key="4">
    <source>
        <dbReference type="Proteomes" id="UP000196151"/>
    </source>
</evidence>
<keyword evidence="1" id="KW-0812">Transmembrane</keyword>
<accession>A0A200J7A9</accession>
<name>A0A200J7A9_9ENTE</name>
<reference evidence="3" key="2">
    <citation type="submission" date="2017-05" db="EMBL/GenBank/DDBJ databases">
        <authorList>
            <consortium name="The Broad Institute Genomics Platform"/>
            <consortium name="The Broad Institute Genomic Center for Infectious Diseases"/>
            <person name="Earl A."/>
            <person name="Manson A."/>
            <person name="Schwartman J."/>
            <person name="Gilmore M."/>
            <person name="Abouelleil A."/>
            <person name="Cao P."/>
            <person name="Chapman S."/>
            <person name="Cusick C."/>
            <person name="Shea T."/>
            <person name="Young S."/>
            <person name="Neafsey D."/>
            <person name="Nusbaum C."/>
            <person name="Birren B."/>
        </authorList>
    </citation>
    <scope>NUCLEOTIDE SEQUENCE</scope>
    <source>
        <strain evidence="3">9D6_DIV0238</strain>
    </source>
</reference>
<reference evidence="2" key="1">
    <citation type="submission" date="2017-05" db="EMBL/GenBank/DDBJ databases">
        <title>The Genome Sequence of Enterococcus sp. 9D6_DIV0238.</title>
        <authorList>
            <consortium name="The Broad Institute Genomics Platform"/>
            <consortium name="The Broad Institute Genomic Center for Infectious Diseases"/>
            <person name="Earl A."/>
            <person name="Manson A."/>
            <person name="Schwartman J."/>
            <person name="Gilmore M."/>
            <person name="Abouelleil A."/>
            <person name="Cao P."/>
            <person name="Chapman S."/>
            <person name="Cusick C."/>
            <person name="Shea T."/>
            <person name="Young S."/>
            <person name="Neafsey D."/>
            <person name="Nusbaum C."/>
            <person name="Birren B."/>
        </authorList>
    </citation>
    <scope>NUCLEOTIDE SEQUENCE [LARGE SCALE GENOMIC DNA]</scope>
    <source>
        <strain evidence="2">9D6_DIV0238</strain>
    </source>
</reference>
<organism evidence="2">
    <name type="scientific">Candidatus Enterococcus dunnyi</name>
    <dbReference type="NCBI Taxonomy" id="1834192"/>
    <lineage>
        <taxon>Bacteria</taxon>
        <taxon>Bacillati</taxon>
        <taxon>Bacillota</taxon>
        <taxon>Bacilli</taxon>
        <taxon>Lactobacillales</taxon>
        <taxon>Enterococcaceae</taxon>
        <taxon>Enterococcus</taxon>
    </lineage>
</organism>
<dbReference type="OrthoDB" id="1924966at2"/>
<proteinExistence type="predicted"/>
<feature type="transmembrane region" description="Helical" evidence="1">
    <location>
        <begin position="18"/>
        <end position="39"/>
    </location>
</feature>
<dbReference type="Proteomes" id="UP000196151">
    <property type="component" value="Chromosome"/>
</dbReference>
<keyword evidence="1" id="KW-1133">Transmembrane helix</keyword>
<keyword evidence="1" id="KW-0472">Membrane</keyword>
<evidence type="ECO:0000313" key="3">
    <source>
        <dbReference type="EMBL" id="WYJ93762.1"/>
    </source>
</evidence>